<dbReference type="PANTHER" id="PTHR24361:SF433">
    <property type="entry name" value="PROTEIN KINASE DOMAIN-CONTAINING PROTEIN"/>
    <property type="match status" value="1"/>
</dbReference>
<proteinExistence type="predicted"/>
<evidence type="ECO:0000256" key="5">
    <source>
        <dbReference type="ARBA" id="ARBA00022777"/>
    </source>
</evidence>
<keyword evidence="13" id="KW-1185">Reference proteome</keyword>
<dbReference type="GO" id="GO:0004672">
    <property type="term" value="F:protein kinase activity"/>
    <property type="evidence" value="ECO:0007669"/>
    <property type="project" value="InterPro"/>
</dbReference>
<dbReference type="InterPro" id="IPR053235">
    <property type="entry name" value="Ser_Thr_kinase"/>
</dbReference>
<evidence type="ECO:0000313" key="12">
    <source>
        <dbReference type="EMBL" id="UMM39091.1"/>
    </source>
</evidence>
<evidence type="ECO:0000256" key="3">
    <source>
        <dbReference type="ARBA" id="ARBA00022679"/>
    </source>
</evidence>
<comment type="catalytic activity">
    <reaction evidence="8">
        <text>L-seryl-[protein] + ATP = O-phospho-L-seryl-[protein] + ADP + H(+)</text>
        <dbReference type="Rhea" id="RHEA:17989"/>
        <dbReference type="Rhea" id="RHEA-COMP:9863"/>
        <dbReference type="Rhea" id="RHEA-COMP:11604"/>
        <dbReference type="ChEBI" id="CHEBI:15378"/>
        <dbReference type="ChEBI" id="CHEBI:29999"/>
        <dbReference type="ChEBI" id="CHEBI:30616"/>
        <dbReference type="ChEBI" id="CHEBI:83421"/>
        <dbReference type="ChEBI" id="CHEBI:456216"/>
        <dbReference type="EC" id="2.7.11.1"/>
    </reaction>
</comment>
<evidence type="ECO:0000256" key="6">
    <source>
        <dbReference type="ARBA" id="ARBA00022840"/>
    </source>
</evidence>
<dbReference type="SUPFAM" id="SSF56112">
    <property type="entry name" value="Protein kinase-like (PK-like)"/>
    <property type="match status" value="2"/>
</dbReference>
<dbReference type="EC" id="2.7.11.1" evidence="1"/>
<dbReference type="AlphaFoldDB" id="A0AAE9F5I0"/>
<feature type="region of interest" description="Disordered" evidence="10">
    <location>
        <begin position="1"/>
        <end position="36"/>
    </location>
</feature>
<feature type="binding site" evidence="9">
    <location>
        <position position="334"/>
    </location>
    <ligand>
        <name>ATP</name>
        <dbReference type="ChEBI" id="CHEBI:30616"/>
    </ligand>
</feature>
<evidence type="ECO:0000313" key="13">
    <source>
        <dbReference type="Proteomes" id="UP000829354"/>
    </source>
</evidence>
<name>A0AAE9F5I0_CAEBR</name>
<dbReference type="Proteomes" id="UP000829354">
    <property type="component" value="Chromosome X"/>
</dbReference>
<dbReference type="PANTHER" id="PTHR24361">
    <property type="entry name" value="MITOGEN-ACTIVATED KINASE KINASE KINASE"/>
    <property type="match status" value="1"/>
</dbReference>
<sequence length="877" mass="100881">MSAKQTSNHPKSSSDQRTEESSSKPSYEHAITQNAASDDETDGFFFSVVKRWDANPEGNVFDIMNDILSEDKAKIESHDRRQPPRTYDQKIAMKMYGAMLHEVKNPFDPYVDLAEEEFLGKKVKEYTRENFEELDNFFTPNWEQMDQMLKNDGIYDKHYKEEIKMVRDFQELVNSELKKAMQQQGFVTSTTENLKGQIIVRLLSGKRLKCDPSGVLTEHCKAFKTYSDIKDYPKYPEMLWTIKQFHEKYDYQEALMKKGKDEVISRPVKSVQSTSKKRCVISQEDLLRLEEKFEALKTAEGGKPNIISQIGKGGYSTVHLVLLANDAQDMVVLKKTELTAKAKADDLENEYKLHKSLMVNGGHENIIKIFEMNRGPKVYEFFLEYAREGPISSIFDNKGLPTTIARFYFRQLINGLKYIHDHGITHRDIKPTNLLLDKDDNLKICDFGLATSYRDADGKNIPVVGHTGTPPYAAPEVFSKDLVNGPATDVWSAGIVLVELLTGSRPWARASLKKCVQYSDWVNNITCLDERPWSLMDFNSYDFIRLVLAPMATKRASIKTIMAHKCHDVGVRRGDLLDNMWYVSRPLGLGAYGQTYTARCKYSLFQEDVIKIQKPSKDYNREILTGGKMSGIPGFPRFFGSFHFKEYMCIAMSHEGEPLATVLRRCAKEKMHSWNVATIGYRLFKLIHVLHKNEIVHRDLHSSNVLVKQTEDGKLHLSIIDFGKASILSGNPFDPVDDYISAVHILFRLKNEDPLRILFERYLETKKTFRENPVEYISAPENKWLGHLYQTLENQRNAKNGIKLTELLDAFRAVHPGLNDETPRKRQEESARSQKKKNVLRKDKYEVGIQMKNIMICNRRYVGMHVVDIRLTSGVLF</sequence>
<dbReference type="GO" id="GO:0005524">
    <property type="term" value="F:ATP binding"/>
    <property type="evidence" value="ECO:0007669"/>
    <property type="project" value="UniProtKB-UniRule"/>
</dbReference>
<dbReference type="Pfam" id="PF00069">
    <property type="entry name" value="Pkinase"/>
    <property type="match status" value="2"/>
</dbReference>
<feature type="compositionally biased region" description="Basic and acidic residues" evidence="10">
    <location>
        <begin position="12"/>
        <end position="22"/>
    </location>
</feature>
<evidence type="ECO:0000256" key="1">
    <source>
        <dbReference type="ARBA" id="ARBA00012513"/>
    </source>
</evidence>
<feature type="domain" description="Protein kinase" evidence="11">
    <location>
        <begin position="304"/>
        <end position="567"/>
    </location>
</feature>
<keyword evidence="4 9" id="KW-0547">Nucleotide-binding</keyword>
<evidence type="ECO:0000256" key="9">
    <source>
        <dbReference type="PROSITE-ProRule" id="PRU10141"/>
    </source>
</evidence>
<dbReference type="InterPro" id="IPR011009">
    <property type="entry name" value="Kinase-like_dom_sf"/>
</dbReference>
<dbReference type="InterPro" id="IPR000719">
    <property type="entry name" value="Prot_kinase_dom"/>
</dbReference>
<organism evidence="12 13">
    <name type="scientific">Caenorhabditis briggsae</name>
    <dbReference type="NCBI Taxonomy" id="6238"/>
    <lineage>
        <taxon>Eukaryota</taxon>
        <taxon>Metazoa</taxon>
        <taxon>Ecdysozoa</taxon>
        <taxon>Nematoda</taxon>
        <taxon>Chromadorea</taxon>
        <taxon>Rhabditida</taxon>
        <taxon>Rhabditina</taxon>
        <taxon>Rhabditomorpha</taxon>
        <taxon>Rhabditoidea</taxon>
        <taxon>Rhabditidae</taxon>
        <taxon>Peloderinae</taxon>
        <taxon>Caenorhabditis</taxon>
    </lineage>
</organism>
<evidence type="ECO:0000256" key="8">
    <source>
        <dbReference type="ARBA" id="ARBA00048679"/>
    </source>
</evidence>
<comment type="catalytic activity">
    <reaction evidence="7">
        <text>L-threonyl-[protein] + ATP = O-phospho-L-threonyl-[protein] + ADP + H(+)</text>
        <dbReference type="Rhea" id="RHEA:46608"/>
        <dbReference type="Rhea" id="RHEA-COMP:11060"/>
        <dbReference type="Rhea" id="RHEA-COMP:11605"/>
        <dbReference type="ChEBI" id="CHEBI:15378"/>
        <dbReference type="ChEBI" id="CHEBI:30013"/>
        <dbReference type="ChEBI" id="CHEBI:30616"/>
        <dbReference type="ChEBI" id="CHEBI:61977"/>
        <dbReference type="ChEBI" id="CHEBI:456216"/>
        <dbReference type="EC" id="2.7.11.1"/>
    </reaction>
</comment>
<gene>
    <name evidence="12" type="ORF">L5515_016288</name>
</gene>
<dbReference type="InterPro" id="IPR008271">
    <property type="entry name" value="Ser/Thr_kinase_AS"/>
</dbReference>
<dbReference type="InterPro" id="IPR017441">
    <property type="entry name" value="Protein_kinase_ATP_BS"/>
</dbReference>
<evidence type="ECO:0000256" key="7">
    <source>
        <dbReference type="ARBA" id="ARBA00047899"/>
    </source>
</evidence>
<keyword evidence="6 9" id="KW-0067">ATP-binding</keyword>
<dbReference type="Gene3D" id="1.10.510.10">
    <property type="entry name" value="Transferase(Phosphotransferase) domain 1"/>
    <property type="match status" value="2"/>
</dbReference>
<dbReference type="PROSITE" id="PS00107">
    <property type="entry name" value="PROTEIN_KINASE_ATP"/>
    <property type="match status" value="1"/>
</dbReference>
<keyword evidence="2" id="KW-0723">Serine/threonine-protein kinase</keyword>
<dbReference type="PROSITE" id="PS50011">
    <property type="entry name" value="PROTEIN_KINASE_DOM"/>
    <property type="match status" value="2"/>
</dbReference>
<keyword evidence="5" id="KW-0418">Kinase</keyword>
<evidence type="ECO:0000259" key="11">
    <source>
        <dbReference type="PROSITE" id="PS50011"/>
    </source>
</evidence>
<evidence type="ECO:0000256" key="2">
    <source>
        <dbReference type="ARBA" id="ARBA00022527"/>
    </source>
</evidence>
<dbReference type="PROSITE" id="PS00108">
    <property type="entry name" value="PROTEIN_KINASE_ST"/>
    <property type="match status" value="1"/>
</dbReference>
<feature type="domain" description="Protein kinase" evidence="11">
    <location>
        <begin position="581"/>
        <end position="877"/>
    </location>
</feature>
<reference evidence="12 13" key="1">
    <citation type="submission" date="2022-04" db="EMBL/GenBank/DDBJ databases">
        <title>Chromosome-level reference genomes for two strains of Caenorhabditis briggsae: an improved platform for comparative genomics.</title>
        <authorList>
            <person name="Stevens L."/>
            <person name="Andersen E."/>
        </authorList>
    </citation>
    <scope>NUCLEOTIDE SEQUENCE [LARGE SCALE GENOMIC DNA]</scope>
    <source>
        <strain evidence="12">VX34</strain>
        <tissue evidence="12">Whole-organism</tissue>
    </source>
</reference>
<feature type="compositionally biased region" description="Basic and acidic residues" evidence="10">
    <location>
        <begin position="821"/>
        <end position="832"/>
    </location>
</feature>
<feature type="region of interest" description="Disordered" evidence="10">
    <location>
        <begin position="818"/>
        <end position="839"/>
    </location>
</feature>
<keyword evidence="3" id="KW-0808">Transferase</keyword>
<accession>A0AAE9F5I0</accession>
<evidence type="ECO:0000256" key="4">
    <source>
        <dbReference type="ARBA" id="ARBA00022741"/>
    </source>
</evidence>
<protein>
    <recommendedName>
        <fullName evidence="1">non-specific serine/threonine protein kinase</fullName>
        <ecNumber evidence="1">2.7.11.1</ecNumber>
    </recommendedName>
</protein>
<dbReference type="FunFam" id="1.10.510.10:FF:001109">
    <property type="entry name" value="Protein CBG07147"/>
    <property type="match status" value="1"/>
</dbReference>
<dbReference type="EMBL" id="CP092625">
    <property type="protein sequence ID" value="UMM39091.1"/>
    <property type="molecule type" value="Genomic_DNA"/>
</dbReference>
<feature type="compositionally biased region" description="Polar residues" evidence="10">
    <location>
        <begin position="1"/>
        <end position="11"/>
    </location>
</feature>
<evidence type="ECO:0000256" key="10">
    <source>
        <dbReference type="SAM" id="MobiDB-lite"/>
    </source>
</evidence>
<dbReference type="SMART" id="SM00220">
    <property type="entry name" value="S_TKc"/>
    <property type="match status" value="1"/>
</dbReference>